<dbReference type="Proteomes" id="UP000652761">
    <property type="component" value="Unassembled WGS sequence"/>
</dbReference>
<dbReference type="EMBL" id="NMUH01007082">
    <property type="protein sequence ID" value="MQM16607.1"/>
    <property type="molecule type" value="Genomic_DNA"/>
</dbReference>
<reference evidence="1" key="1">
    <citation type="submission" date="2017-07" db="EMBL/GenBank/DDBJ databases">
        <title>Taro Niue Genome Assembly and Annotation.</title>
        <authorList>
            <person name="Atibalentja N."/>
            <person name="Keating K."/>
            <person name="Fields C.J."/>
        </authorList>
    </citation>
    <scope>NUCLEOTIDE SEQUENCE</scope>
    <source>
        <strain evidence="1">Niue_2</strain>
        <tissue evidence="1">Leaf</tissue>
    </source>
</reference>
<organism evidence="1 2">
    <name type="scientific">Colocasia esculenta</name>
    <name type="common">Wild taro</name>
    <name type="synonym">Arum esculentum</name>
    <dbReference type="NCBI Taxonomy" id="4460"/>
    <lineage>
        <taxon>Eukaryota</taxon>
        <taxon>Viridiplantae</taxon>
        <taxon>Streptophyta</taxon>
        <taxon>Embryophyta</taxon>
        <taxon>Tracheophyta</taxon>
        <taxon>Spermatophyta</taxon>
        <taxon>Magnoliopsida</taxon>
        <taxon>Liliopsida</taxon>
        <taxon>Araceae</taxon>
        <taxon>Aroideae</taxon>
        <taxon>Colocasieae</taxon>
        <taxon>Colocasia</taxon>
    </lineage>
</organism>
<sequence>MVYVLNFQVHTFLSW</sequence>
<gene>
    <name evidence="1" type="ORF">Taro_049565</name>
</gene>
<protein>
    <submittedName>
        <fullName evidence="1">Uncharacterized protein</fullName>
    </submittedName>
</protein>
<evidence type="ECO:0000313" key="2">
    <source>
        <dbReference type="Proteomes" id="UP000652761"/>
    </source>
</evidence>
<accession>A0A843XBI4</accession>
<comment type="caution">
    <text evidence="1">The sequence shown here is derived from an EMBL/GenBank/DDBJ whole genome shotgun (WGS) entry which is preliminary data.</text>
</comment>
<keyword evidence="2" id="KW-1185">Reference proteome</keyword>
<evidence type="ECO:0000313" key="1">
    <source>
        <dbReference type="EMBL" id="MQM16607.1"/>
    </source>
</evidence>
<proteinExistence type="predicted"/>
<name>A0A843XBI4_COLES</name>